<proteinExistence type="predicted"/>
<evidence type="ECO:0000313" key="2">
    <source>
        <dbReference type="Proteomes" id="UP001056778"/>
    </source>
</evidence>
<organism evidence="1 2">
    <name type="scientific">Holotrichia oblita</name>
    <name type="common">Chafer beetle</name>
    <dbReference type="NCBI Taxonomy" id="644536"/>
    <lineage>
        <taxon>Eukaryota</taxon>
        <taxon>Metazoa</taxon>
        <taxon>Ecdysozoa</taxon>
        <taxon>Arthropoda</taxon>
        <taxon>Hexapoda</taxon>
        <taxon>Insecta</taxon>
        <taxon>Pterygota</taxon>
        <taxon>Neoptera</taxon>
        <taxon>Endopterygota</taxon>
        <taxon>Coleoptera</taxon>
        <taxon>Polyphaga</taxon>
        <taxon>Scarabaeiformia</taxon>
        <taxon>Scarabaeidae</taxon>
        <taxon>Melolonthinae</taxon>
        <taxon>Holotrichia</taxon>
    </lineage>
</organism>
<evidence type="ECO:0000313" key="1">
    <source>
        <dbReference type="EMBL" id="KAI4464399.1"/>
    </source>
</evidence>
<gene>
    <name evidence="1" type="ORF">MML48_3g00018759</name>
</gene>
<dbReference type="Proteomes" id="UP001056778">
    <property type="component" value="Chromosome 3"/>
</dbReference>
<sequence>MSETLAGLVFSFYAMVVFVSSPIFGKLLPRFGVKITFIFGIIISGICSIMFGSLQFVNDSTAFTVLSFVIRGTEALGASAYSTAGYVLIINIFPKNGGVVRGILETFVGLGMSVGPAIGGLLFAVRNKTNYVMCTIVLKTYC</sequence>
<reference evidence="1" key="1">
    <citation type="submission" date="2022-04" db="EMBL/GenBank/DDBJ databases">
        <title>Chromosome-scale genome assembly of Holotrichia oblita Faldermann.</title>
        <authorList>
            <person name="Rongchong L."/>
        </authorList>
    </citation>
    <scope>NUCLEOTIDE SEQUENCE</scope>
    <source>
        <strain evidence="1">81SQS9</strain>
    </source>
</reference>
<protein>
    <submittedName>
        <fullName evidence="1">Mfs-type transporter slc18b1-like protein</fullName>
    </submittedName>
</protein>
<dbReference type="EMBL" id="CM043017">
    <property type="protein sequence ID" value="KAI4464399.1"/>
    <property type="molecule type" value="Genomic_DNA"/>
</dbReference>
<keyword evidence="2" id="KW-1185">Reference proteome</keyword>
<accession>A0ACB9TC97</accession>
<comment type="caution">
    <text evidence="1">The sequence shown here is derived from an EMBL/GenBank/DDBJ whole genome shotgun (WGS) entry which is preliminary data.</text>
</comment>
<name>A0ACB9TC97_HOLOL</name>